<gene>
    <name evidence="2" type="ORF">HICCMSTLAB_LOCUS8397</name>
</gene>
<dbReference type="AlphaFoldDB" id="A0A8J2HET8"/>
<protein>
    <submittedName>
        <fullName evidence="2">Uncharacterized protein</fullName>
    </submittedName>
</protein>
<feature type="compositionally biased region" description="Basic residues" evidence="1">
    <location>
        <begin position="38"/>
        <end position="47"/>
    </location>
</feature>
<dbReference type="OrthoDB" id="5984724at2759"/>
<organism evidence="2 3">
    <name type="scientific">Cotesia congregata</name>
    <name type="common">Parasitoid wasp</name>
    <name type="synonym">Apanteles congregatus</name>
    <dbReference type="NCBI Taxonomy" id="51543"/>
    <lineage>
        <taxon>Eukaryota</taxon>
        <taxon>Metazoa</taxon>
        <taxon>Ecdysozoa</taxon>
        <taxon>Arthropoda</taxon>
        <taxon>Hexapoda</taxon>
        <taxon>Insecta</taxon>
        <taxon>Pterygota</taxon>
        <taxon>Neoptera</taxon>
        <taxon>Endopterygota</taxon>
        <taxon>Hymenoptera</taxon>
        <taxon>Apocrita</taxon>
        <taxon>Ichneumonoidea</taxon>
        <taxon>Braconidae</taxon>
        <taxon>Microgastrinae</taxon>
        <taxon>Cotesia</taxon>
    </lineage>
</organism>
<feature type="compositionally biased region" description="Polar residues" evidence="1">
    <location>
        <begin position="16"/>
        <end position="25"/>
    </location>
</feature>
<feature type="compositionally biased region" description="Basic and acidic residues" evidence="1">
    <location>
        <begin position="48"/>
        <end position="72"/>
    </location>
</feature>
<feature type="non-terminal residue" evidence="2">
    <location>
        <position position="205"/>
    </location>
</feature>
<proteinExistence type="predicted"/>
<evidence type="ECO:0000256" key="1">
    <source>
        <dbReference type="SAM" id="MobiDB-lite"/>
    </source>
</evidence>
<dbReference type="EMBL" id="CAJNRD030001121">
    <property type="protein sequence ID" value="CAG5096811.1"/>
    <property type="molecule type" value="Genomic_DNA"/>
</dbReference>
<feature type="non-terminal residue" evidence="2">
    <location>
        <position position="1"/>
    </location>
</feature>
<feature type="region of interest" description="Disordered" evidence="1">
    <location>
        <begin position="1"/>
        <end position="146"/>
    </location>
</feature>
<sequence length="205" mass="23372">SKEELVRDNHRIRNPKITNPSSLESSPDDNDEEETRVAKAKAARNNKKQSESQCKKRKVEEMIKIYENDNQNKKQASSEELNSVDDVGTDQPNGTRFDDYDCIQRQSDVETDEEDINKRNSTVDKRSTRNRISSDSESEKEGEVPTRNDQYVEPIVIINDNIDNNTLNEDGATFDHSQALNHPGYLSTSSKEIPAKTTILKDRTI</sequence>
<dbReference type="Proteomes" id="UP000786811">
    <property type="component" value="Unassembled WGS sequence"/>
</dbReference>
<evidence type="ECO:0000313" key="2">
    <source>
        <dbReference type="EMBL" id="CAG5096811.1"/>
    </source>
</evidence>
<feature type="compositionally biased region" description="Basic and acidic residues" evidence="1">
    <location>
        <begin position="116"/>
        <end position="146"/>
    </location>
</feature>
<accession>A0A8J2HET8</accession>
<reference evidence="2" key="1">
    <citation type="submission" date="2021-04" db="EMBL/GenBank/DDBJ databases">
        <authorList>
            <person name="Chebbi M.A.C M."/>
        </authorList>
    </citation>
    <scope>NUCLEOTIDE SEQUENCE</scope>
</reference>
<comment type="caution">
    <text evidence="2">The sequence shown here is derived from an EMBL/GenBank/DDBJ whole genome shotgun (WGS) entry which is preliminary data.</text>
</comment>
<keyword evidence="3" id="KW-1185">Reference proteome</keyword>
<evidence type="ECO:0000313" key="3">
    <source>
        <dbReference type="Proteomes" id="UP000786811"/>
    </source>
</evidence>
<feature type="compositionally biased region" description="Basic and acidic residues" evidence="1">
    <location>
        <begin position="1"/>
        <end position="11"/>
    </location>
</feature>
<name>A0A8J2HET8_COTCN</name>